<keyword evidence="2" id="KW-1185">Reference proteome</keyword>
<dbReference type="STRING" id="282197.SAMN04488517_101529"/>
<dbReference type="PANTHER" id="PTHR13812">
    <property type="entry name" value="KETIMINE REDUCTASE MU-CRYSTALLIN"/>
    <property type="match status" value="1"/>
</dbReference>
<dbReference type="Proteomes" id="UP000048908">
    <property type="component" value="Unassembled WGS sequence"/>
</dbReference>
<sequence>MTIRTIGPEAERHLDWMDLTRAIAAGHDLPRAEIDDTFLYRGSDTMLSRAAWIDGLGALVKTAMIFPGNKDHGKPAVVGGVSLFSDDDGTLSAMIDFGLVTKWKTAGDSLLAATRLARPDSRRILIVGSGAVARSLHEAYSAAFPDAAFTVWSRTEDTARAFARDLGIDHAPDLATAVGAADIVTCATMTTEPILRGEWLRPGQHIDLIGAYRPDMREADDDVLRRSTIFVDARATTLDHIGELKIPLASGAIARDDVVADYYDGDAMARTSDGQITLFKNGGGAHLDLMTARYILDAVDGAVG</sequence>
<dbReference type="Pfam" id="PF02423">
    <property type="entry name" value="OCD_Mu_crystall"/>
    <property type="match status" value="1"/>
</dbReference>
<dbReference type="InterPro" id="IPR003462">
    <property type="entry name" value="ODC_Mu_crystall"/>
</dbReference>
<dbReference type="PANTHER" id="PTHR13812:SF19">
    <property type="entry name" value="KETIMINE REDUCTASE MU-CRYSTALLIN"/>
    <property type="match status" value="1"/>
</dbReference>
<accession>A0A0M6XQZ5</accession>
<evidence type="ECO:0000313" key="2">
    <source>
        <dbReference type="Proteomes" id="UP000048908"/>
    </source>
</evidence>
<dbReference type="EMBL" id="CXPG01000014">
    <property type="protein sequence ID" value="CTQ32595.1"/>
    <property type="molecule type" value="Genomic_DNA"/>
</dbReference>
<dbReference type="Gene3D" id="3.40.50.720">
    <property type="entry name" value="NAD(P)-binding Rossmann-like Domain"/>
    <property type="match status" value="1"/>
</dbReference>
<gene>
    <name evidence="1" type="ORF">JAN5088_01366</name>
</gene>
<dbReference type="SUPFAM" id="SSF51735">
    <property type="entry name" value="NAD(P)-binding Rossmann-fold domains"/>
    <property type="match status" value="1"/>
</dbReference>
<dbReference type="GO" id="GO:0005737">
    <property type="term" value="C:cytoplasm"/>
    <property type="evidence" value="ECO:0007669"/>
    <property type="project" value="TreeGrafter"/>
</dbReference>
<dbReference type="InterPro" id="IPR023401">
    <property type="entry name" value="ODC_N"/>
</dbReference>
<proteinExistence type="predicted"/>
<dbReference type="RefSeq" id="WP_055682040.1">
    <property type="nucleotide sequence ID" value="NZ_CXPG01000014.1"/>
</dbReference>
<dbReference type="InterPro" id="IPR036291">
    <property type="entry name" value="NAD(P)-bd_dom_sf"/>
</dbReference>
<dbReference type="OrthoDB" id="9785971at2"/>
<evidence type="ECO:0000313" key="1">
    <source>
        <dbReference type="EMBL" id="CTQ32595.1"/>
    </source>
</evidence>
<name>A0A0M6XQZ5_9RHOB</name>
<dbReference type="AlphaFoldDB" id="A0A0M6XQZ5"/>
<dbReference type="Gene3D" id="3.30.1780.10">
    <property type="entry name" value="ornithine cyclodeaminase, domain 1"/>
    <property type="match status" value="1"/>
</dbReference>
<organism evidence="1 2">
    <name type="scientific">Jannaschia rubra</name>
    <dbReference type="NCBI Taxonomy" id="282197"/>
    <lineage>
        <taxon>Bacteria</taxon>
        <taxon>Pseudomonadati</taxon>
        <taxon>Pseudomonadota</taxon>
        <taxon>Alphaproteobacteria</taxon>
        <taxon>Rhodobacterales</taxon>
        <taxon>Roseobacteraceae</taxon>
        <taxon>Jannaschia</taxon>
    </lineage>
</organism>
<reference evidence="1 2" key="1">
    <citation type="submission" date="2015-07" db="EMBL/GenBank/DDBJ databases">
        <authorList>
            <person name="Noorani M."/>
        </authorList>
    </citation>
    <scope>NUCLEOTIDE SEQUENCE [LARGE SCALE GENOMIC DNA]</scope>
    <source>
        <strain evidence="1 2">CECT 5088</strain>
    </source>
</reference>
<protein>
    <submittedName>
        <fullName evidence="1">Ornithine cyclodeaminase</fullName>
    </submittedName>
</protein>